<dbReference type="Gene3D" id="2.60.40.10">
    <property type="entry name" value="Immunoglobulins"/>
    <property type="match status" value="5"/>
</dbReference>
<organism evidence="7 8">
    <name type="scientific">Streptomyces lannensis</name>
    <dbReference type="NCBI Taxonomy" id="766498"/>
    <lineage>
        <taxon>Bacteria</taxon>
        <taxon>Bacillati</taxon>
        <taxon>Actinomycetota</taxon>
        <taxon>Actinomycetes</taxon>
        <taxon>Kitasatosporales</taxon>
        <taxon>Streptomycetaceae</taxon>
        <taxon>Streptomyces</taxon>
    </lineage>
</organism>
<proteinExistence type="predicted"/>
<feature type="chain" id="PRO_5046570920" description="PA14 domain-containing protein" evidence="4">
    <location>
        <begin position="32"/>
        <end position="668"/>
    </location>
</feature>
<feature type="domain" description="PA14" evidence="6">
    <location>
        <begin position="35"/>
        <end position="176"/>
    </location>
</feature>
<dbReference type="PROSITE" id="PS51820">
    <property type="entry name" value="PA14"/>
    <property type="match status" value="1"/>
</dbReference>
<dbReference type="EMBL" id="BAAAZA010000037">
    <property type="protein sequence ID" value="GAA3897092.1"/>
    <property type="molecule type" value="Genomic_DNA"/>
</dbReference>
<evidence type="ECO:0000256" key="4">
    <source>
        <dbReference type="SAM" id="SignalP"/>
    </source>
</evidence>
<keyword evidence="8" id="KW-1185">Reference proteome</keyword>
<dbReference type="InterPro" id="IPR036116">
    <property type="entry name" value="FN3_sf"/>
</dbReference>
<name>A0ABP7LAW5_9ACTN</name>
<evidence type="ECO:0000256" key="1">
    <source>
        <dbReference type="ARBA" id="ARBA00023295"/>
    </source>
</evidence>
<evidence type="ECO:0000256" key="2">
    <source>
        <dbReference type="ARBA" id="ARBA00023326"/>
    </source>
</evidence>
<dbReference type="InterPro" id="IPR013783">
    <property type="entry name" value="Ig-like_fold"/>
</dbReference>
<keyword evidence="4" id="KW-0732">Signal</keyword>
<keyword evidence="2" id="KW-0119">Carbohydrate metabolism</keyword>
<keyword evidence="2" id="KW-0624">Polysaccharide degradation</keyword>
<dbReference type="Pfam" id="PF07691">
    <property type="entry name" value="PA14"/>
    <property type="match status" value="1"/>
</dbReference>
<evidence type="ECO:0008006" key="9">
    <source>
        <dbReference type="Google" id="ProtNLM"/>
    </source>
</evidence>
<keyword evidence="1" id="KW-0326">Glycosidase</keyword>
<feature type="domain" description="Fibronectin type-III" evidence="5">
    <location>
        <begin position="577"/>
        <end position="668"/>
    </location>
</feature>
<evidence type="ECO:0000313" key="7">
    <source>
        <dbReference type="EMBL" id="GAA3897092.1"/>
    </source>
</evidence>
<keyword evidence="1" id="KW-0378">Hydrolase</keyword>
<gene>
    <name evidence="7" type="ORF">GCM10022207_76820</name>
</gene>
<evidence type="ECO:0000256" key="3">
    <source>
        <dbReference type="SAM" id="MobiDB-lite"/>
    </source>
</evidence>
<dbReference type="SMART" id="SM00758">
    <property type="entry name" value="PA14"/>
    <property type="match status" value="1"/>
</dbReference>
<dbReference type="InterPro" id="IPR003961">
    <property type="entry name" value="FN3_dom"/>
</dbReference>
<protein>
    <recommendedName>
        <fullName evidence="9">PA14 domain-containing protein</fullName>
    </recommendedName>
</protein>
<sequence>MRSRRGTRRAVGTALAGAVACLALPASGAQAATTCAAGVWKASYYANTTFAGTPRRAVCDTAISESYGTGDPAGVTLPRDNFGVRWTMTRNFGSGGPFTFSVAVQDAVRVYLDGTRKIDLWSNVSSTRSKTVNVTVPRGTHNIRVDFAAFTGSANVKFGYAPKTSATVDKTAPLAPTGARVSYDQATSKATFTWSKNKEMDLAGYKVYLRRPGTSTLVVRTTATSYTTTLPATGAVYRFGVDAVDRAGNTSSSGIDLPVTTADRTAPRAPTGLTAADSQWDVTLSWTASEAGSTFRVYRADSTTGPYSLVGTTKSTWLTLTDVPYSTPRHYKVTATDVSGNTSAASAVLSYTRPTAVPWLYHAENNEADTGIRLLWEARLNAGTTGFRVYRAEPGSADPSWHAVTCEDFGRGGSTPYVQVHYCTDRTAVARTGYQYAVTSVDGEGRESERSAPYSITRVDRTPPPAVTGVTVKATPYGVVLDWDPSTAPDIAKFIIRREPEEKLPCWCNLAEVDAATTHFVDAELPDGETLTYSVDAVDTSGNSLYTLYLNPEGEGMTFADVTELDLTPSVDTPAGAPLDLTATAADSGHAVELRWDAIREATGYRVHRWNPDAAAYEPLTAEPVTDLSYTDTTAATGTTHFYWVTAVYADGTESAPGAAWTILQPGS</sequence>
<dbReference type="Proteomes" id="UP001501563">
    <property type="component" value="Unassembled WGS sequence"/>
</dbReference>
<accession>A0ABP7LAW5</accession>
<dbReference type="PROSITE" id="PS51257">
    <property type="entry name" value="PROKAR_LIPOPROTEIN"/>
    <property type="match status" value="1"/>
</dbReference>
<dbReference type="InterPro" id="IPR011658">
    <property type="entry name" value="PA14_dom"/>
</dbReference>
<comment type="caution">
    <text evidence="7">The sequence shown here is derived from an EMBL/GenBank/DDBJ whole genome shotgun (WGS) entry which is preliminary data.</text>
</comment>
<evidence type="ECO:0000259" key="6">
    <source>
        <dbReference type="PROSITE" id="PS51820"/>
    </source>
</evidence>
<evidence type="ECO:0000313" key="8">
    <source>
        <dbReference type="Proteomes" id="UP001501563"/>
    </source>
</evidence>
<feature type="domain" description="Fibronectin type-III" evidence="5">
    <location>
        <begin position="266"/>
        <end position="358"/>
    </location>
</feature>
<evidence type="ECO:0000259" key="5">
    <source>
        <dbReference type="PROSITE" id="PS50853"/>
    </source>
</evidence>
<feature type="region of interest" description="Disordered" evidence="3">
    <location>
        <begin position="441"/>
        <end position="460"/>
    </location>
</feature>
<dbReference type="SUPFAM" id="SSF56988">
    <property type="entry name" value="Anthrax protective antigen"/>
    <property type="match status" value="1"/>
</dbReference>
<dbReference type="SUPFAM" id="SSF49265">
    <property type="entry name" value="Fibronectin type III"/>
    <property type="match status" value="3"/>
</dbReference>
<dbReference type="SMART" id="SM00060">
    <property type="entry name" value="FN3"/>
    <property type="match status" value="5"/>
</dbReference>
<feature type="signal peptide" evidence="4">
    <location>
        <begin position="1"/>
        <end position="31"/>
    </location>
</feature>
<dbReference type="PROSITE" id="PS50853">
    <property type="entry name" value="FN3"/>
    <property type="match status" value="3"/>
</dbReference>
<reference evidence="8" key="1">
    <citation type="journal article" date="2019" name="Int. J. Syst. Evol. Microbiol.">
        <title>The Global Catalogue of Microorganisms (GCM) 10K type strain sequencing project: providing services to taxonomists for standard genome sequencing and annotation.</title>
        <authorList>
            <consortium name="The Broad Institute Genomics Platform"/>
            <consortium name="The Broad Institute Genome Sequencing Center for Infectious Disease"/>
            <person name="Wu L."/>
            <person name="Ma J."/>
        </authorList>
    </citation>
    <scope>NUCLEOTIDE SEQUENCE [LARGE SCALE GENOMIC DNA]</scope>
    <source>
        <strain evidence="8">JCM 16578</strain>
    </source>
</reference>
<feature type="domain" description="Fibronectin type-III" evidence="5">
    <location>
        <begin position="175"/>
        <end position="264"/>
    </location>
</feature>
<dbReference type="InterPro" id="IPR037524">
    <property type="entry name" value="PA14/GLEYA"/>
</dbReference>